<dbReference type="PANTHER" id="PTHR46600">
    <property type="entry name" value="THAP DOMAIN-CONTAINING"/>
    <property type="match status" value="1"/>
</dbReference>
<keyword evidence="15" id="KW-1185">Reference proteome</keyword>
<protein>
    <recommendedName>
        <fullName evidence="13">THAP-type domain-containing protein</fullName>
    </recommendedName>
</protein>
<evidence type="ECO:0000256" key="8">
    <source>
        <dbReference type="ARBA" id="ARBA00023125"/>
    </source>
</evidence>
<sequence length="251" mass="29440">MTKKCLICKIEASPNSIRSFHMFPKNELLRKKWMDAINLSTTPNFKTTYICSDHFDDKFFHYSDELRSRKRLRPEAVPENINLNQSYLLTENVAKEAVTDRVLVSSINKPENNILKEKNLELNKDCDKETKICGEKMPVNCFDKGSLNEQICSHKLNNSSVSNDSNSKKRKNVFTQNKAVKRVRFMNGFKTEYIFREDFVSDEAWNRFLRFTTYKKSKMAAAHNKNSRKGKKIKNLKVLIKEKKKEKKHSL</sequence>
<evidence type="ECO:0000313" key="15">
    <source>
        <dbReference type="Proteomes" id="UP000310200"/>
    </source>
</evidence>
<comment type="similarity">
    <text evidence="2">Belongs to the THAP1 family.</text>
</comment>
<keyword evidence="7" id="KW-0175">Coiled coil</keyword>
<dbReference type="PANTHER" id="PTHR46600:SF1">
    <property type="entry name" value="THAP DOMAIN-CONTAINING PROTEIN 1"/>
    <property type="match status" value="1"/>
</dbReference>
<dbReference type="PROSITE" id="PS50950">
    <property type="entry name" value="ZF_THAP"/>
    <property type="match status" value="1"/>
</dbReference>
<evidence type="ECO:0000256" key="6">
    <source>
        <dbReference type="ARBA" id="ARBA00023015"/>
    </source>
</evidence>
<feature type="domain" description="THAP-type" evidence="13">
    <location>
        <begin position="1"/>
        <end position="81"/>
    </location>
</feature>
<dbReference type="GO" id="GO:0008270">
    <property type="term" value="F:zinc ion binding"/>
    <property type="evidence" value="ECO:0007669"/>
    <property type="project" value="UniProtKB-KW"/>
</dbReference>
<dbReference type="SMART" id="SM00692">
    <property type="entry name" value="DM3"/>
    <property type="match status" value="1"/>
</dbReference>
<evidence type="ECO:0000256" key="2">
    <source>
        <dbReference type="ARBA" id="ARBA00006177"/>
    </source>
</evidence>
<proteinExistence type="inferred from homology"/>
<organism evidence="14 15">
    <name type="scientific">Temnothorax longispinosus</name>
    <dbReference type="NCBI Taxonomy" id="300112"/>
    <lineage>
        <taxon>Eukaryota</taxon>
        <taxon>Metazoa</taxon>
        <taxon>Ecdysozoa</taxon>
        <taxon>Arthropoda</taxon>
        <taxon>Hexapoda</taxon>
        <taxon>Insecta</taxon>
        <taxon>Pterygota</taxon>
        <taxon>Neoptera</taxon>
        <taxon>Endopterygota</taxon>
        <taxon>Hymenoptera</taxon>
        <taxon>Apocrita</taxon>
        <taxon>Aculeata</taxon>
        <taxon>Formicoidea</taxon>
        <taxon>Formicidae</taxon>
        <taxon>Myrmicinae</taxon>
        <taxon>Temnothorax</taxon>
    </lineage>
</organism>
<evidence type="ECO:0000256" key="1">
    <source>
        <dbReference type="ARBA" id="ARBA00004642"/>
    </source>
</evidence>
<dbReference type="GO" id="GO:0043565">
    <property type="term" value="F:sequence-specific DNA binding"/>
    <property type="evidence" value="ECO:0007669"/>
    <property type="project" value="InterPro"/>
</dbReference>
<dbReference type="InterPro" id="IPR026516">
    <property type="entry name" value="THAP1/10"/>
</dbReference>
<evidence type="ECO:0000256" key="3">
    <source>
        <dbReference type="ARBA" id="ARBA00022723"/>
    </source>
</evidence>
<dbReference type="SMART" id="SM00980">
    <property type="entry name" value="THAP"/>
    <property type="match status" value="1"/>
</dbReference>
<dbReference type="Pfam" id="PF05485">
    <property type="entry name" value="THAP"/>
    <property type="match status" value="1"/>
</dbReference>
<name>A0A4S2K2C2_9HYME</name>
<keyword evidence="6" id="KW-0805">Transcription regulation</keyword>
<evidence type="ECO:0000256" key="4">
    <source>
        <dbReference type="ARBA" id="ARBA00022771"/>
    </source>
</evidence>
<evidence type="ECO:0000256" key="5">
    <source>
        <dbReference type="ARBA" id="ARBA00022833"/>
    </source>
</evidence>
<dbReference type="AlphaFoldDB" id="A0A4S2K2C2"/>
<dbReference type="GO" id="GO:0005654">
    <property type="term" value="C:nucleoplasm"/>
    <property type="evidence" value="ECO:0007669"/>
    <property type="project" value="UniProtKB-SubCell"/>
</dbReference>
<evidence type="ECO:0000313" key="14">
    <source>
        <dbReference type="EMBL" id="TGZ42710.1"/>
    </source>
</evidence>
<keyword evidence="11" id="KW-0131">Cell cycle</keyword>
<dbReference type="InterPro" id="IPR038441">
    <property type="entry name" value="THAP_Znf_sf"/>
</dbReference>
<reference evidence="14 15" key="1">
    <citation type="journal article" date="2019" name="Philos. Trans. R. Soc. Lond., B, Biol. Sci.">
        <title>Ant behaviour and brain gene expression of defending hosts depend on the ecological success of the intruding social parasite.</title>
        <authorList>
            <person name="Kaur R."/>
            <person name="Stoldt M."/>
            <person name="Jongepier E."/>
            <person name="Feldmeyer B."/>
            <person name="Menzel F."/>
            <person name="Bornberg-Bauer E."/>
            <person name="Foitzik S."/>
        </authorList>
    </citation>
    <scope>NUCLEOTIDE SEQUENCE [LARGE SCALE GENOMIC DNA]</scope>
    <source>
        <tissue evidence="14">Whole body</tissue>
    </source>
</reference>
<keyword evidence="8 12" id="KW-0238">DNA-binding</keyword>
<evidence type="ECO:0000256" key="9">
    <source>
        <dbReference type="ARBA" id="ARBA00023163"/>
    </source>
</evidence>
<keyword evidence="3" id="KW-0479">Metal-binding</keyword>
<evidence type="ECO:0000256" key="7">
    <source>
        <dbReference type="ARBA" id="ARBA00023054"/>
    </source>
</evidence>
<dbReference type="STRING" id="300112.A0A4S2K2C2"/>
<keyword evidence="10" id="KW-0539">Nucleus</keyword>
<evidence type="ECO:0000259" key="13">
    <source>
        <dbReference type="PROSITE" id="PS50950"/>
    </source>
</evidence>
<comment type="caution">
    <text evidence="14">The sequence shown here is derived from an EMBL/GenBank/DDBJ whole genome shotgun (WGS) entry which is preliminary data.</text>
</comment>
<dbReference type="InterPro" id="IPR006612">
    <property type="entry name" value="THAP_Znf"/>
</dbReference>
<gene>
    <name evidence="14" type="ORF">DBV15_11144</name>
</gene>
<evidence type="ECO:0000256" key="11">
    <source>
        <dbReference type="ARBA" id="ARBA00023306"/>
    </source>
</evidence>
<accession>A0A4S2K2C2</accession>
<dbReference type="Gene3D" id="6.20.210.20">
    <property type="entry name" value="THAP domain"/>
    <property type="match status" value="1"/>
</dbReference>
<keyword evidence="9" id="KW-0804">Transcription</keyword>
<keyword evidence="4 12" id="KW-0863">Zinc-finger</keyword>
<comment type="subcellular location">
    <subcellularLocation>
        <location evidence="1">Nucleus</location>
        <location evidence="1">Nucleoplasm</location>
    </subcellularLocation>
</comment>
<dbReference type="EMBL" id="QBLH01003215">
    <property type="protein sequence ID" value="TGZ42710.1"/>
    <property type="molecule type" value="Genomic_DNA"/>
</dbReference>
<evidence type="ECO:0000256" key="12">
    <source>
        <dbReference type="PROSITE-ProRule" id="PRU00309"/>
    </source>
</evidence>
<dbReference type="SUPFAM" id="SSF57716">
    <property type="entry name" value="Glucocorticoid receptor-like (DNA-binding domain)"/>
    <property type="match status" value="1"/>
</dbReference>
<dbReference type="Proteomes" id="UP000310200">
    <property type="component" value="Unassembled WGS sequence"/>
</dbReference>
<evidence type="ECO:0000256" key="10">
    <source>
        <dbReference type="ARBA" id="ARBA00023242"/>
    </source>
</evidence>
<keyword evidence="5" id="KW-0862">Zinc</keyword>